<dbReference type="PANTHER" id="PTHR43384:SF4">
    <property type="entry name" value="CELLULOSE BIOSYNTHESIS PROTEIN BCSQ-RELATED"/>
    <property type="match status" value="1"/>
</dbReference>
<gene>
    <name evidence="3" type="ORF">FYJ75_05735</name>
</gene>
<name>A0A6L5YQ48_9FIRM</name>
<dbReference type="InterPro" id="IPR033875">
    <property type="entry name" value="FlhG"/>
</dbReference>
<comment type="caution">
    <text evidence="3">The sequence shown here is derived from an EMBL/GenBank/DDBJ whole genome shotgun (WGS) entry which is preliminary data.</text>
</comment>
<dbReference type="InterPro" id="IPR027417">
    <property type="entry name" value="P-loop_NTPase"/>
</dbReference>
<dbReference type="InterPro" id="IPR050625">
    <property type="entry name" value="ParA/MinD_ATPase"/>
</dbReference>
<sequence>MDQAEQLRNVIKLHNQNQMNTARVITVTSGKGGVGKSNVAVNLAIQLTKAGKKVLIFDADFGLANVEVMFGVAPKYNLFDVIYKGKSMKEIITPGPMGIGFISGGSGIVGLSNLYREQIMYLIRCLGELNELADFIIIDTGAGISPQVLEFVMASPEVLLITTPEPSSLTDSYSLLKVLYRNPKFTSGGTVVHVIANKVTSNEEGKQVFDKLSTVVSQFLNGSIDYLGTIPQDWQLEKSIRQQKTVSINAPNSSATKAFEVLADNLLNGTHEQIQIGWGITQLFMKFFNRMN</sequence>
<dbReference type="EMBL" id="VUNI01000007">
    <property type="protein sequence ID" value="MST74540.1"/>
    <property type="molecule type" value="Genomic_DNA"/>
</dbReference>
<evidence type="ECO:0000256" key="1">
    <source>
        <dbReference type="ARBA" id="ARBA00022741"/>
    </source>
</evidence>
<keyword evidence="1" id="KW-0547">Nucleotide-binding</keyword>
<evidence type="ECO:0000313" key="3">
    <source>
        <dbReference type="EMBL" id="MST74540.1"/>
    </source>
</evidence>
<dbReference type="RefSeq" id="WP_154429510.1">
    <property type="nucleotide sequence ID" value="NZ_VUNI01000007.1"/>
</dbReference>
<dbReference type="GO" id="GO:0005829">
    <property type="term" value="C:cytosol"/>
    <property type="evidence" value="ECO:0007669"/>
    <property type="project" value="TreeGrafter"/>
</dbReference>
<evidence type="ECO:0000313" key="4">
    <source>
        <dbReference type="Proteomes" id="UP000474024"/>
    </source>
</evidence>
<dbReference type="InterPro" id="IPR025501">
    <property type="entry name" value="MinD_FleN"/>
</dbReference>
<dbReference type="Proteomes" id="UP000474024">
    <property type="component" value="Unassembled WGS sequence"/>
</dbReference>
<reference evidence="3 4" key="1">
    <citation type="submission" date="2019-08" db="EMBL/GenBank/DDBJ databases">
        <title>In-depth cultivation of the pig gut microbiome towards novel bacterial diversity and tailored functional studies.</title>
        <authorList>
            <person name="Wylensek D."/>
            <person name="Hitch T.C.A."/>
            <person name="Clavel T."/>
        </authorList>
    </citation>
    <scope>NUCLEOTIDE SEQUENCE [LARGE SCALE GENOMIC DNA]</scope>
    <source>
        <strain evidence="3 4">MUC/MUC-530-WT-4D</strain>
    </source>
</reference>
<dbReference type="PANTHER" id="PTHR43384">
    <property type="entry name" value="SEPTUM SITE-DETERMINING PROTEIN MIND HOMOLOG, CHLOROPLASTIC-RELATED"/>
    <property type="match status" value="1"/>
</dbReference>
<dbReference type="SUPFAM" id="SSF52540">
    <property type="entry name" value="P-loop containing nucleoside triphosphate hydrolases"/>
    <property type="match status" value="1"/>
</dbReference>
<protein>
    <submittedName>
        <fullName evidence="3">MinD/ParA family protein</fullName>
    </submittedName>
</protein>
<dbReference type="Pfam" id="PF10609">
    <property type="entry name" value="ParA"/>
    <property type="match status" value="1"/>
</dbReference>
<keyword evidence="4" id="KW-1185">Reference proteome</keyword>
<dbReference type="PIRSF" id="PIRSF003092">
    <property type="entry name" value="MinD"/>
    <property type="match status" value="1"/>
</dbReference>
<dbReference type="GO" id="GO:0005524">
    <property type="term" value="F:ATP binding"/>
    <property type="evidence" value="ECO:0007669"/>
    <property type="project" value="UniProtKB-KW"/>
</dbReference>
<dbReference type="GO" id="GO:0009898">
    <property type="term" value="C:cytoplasmic side of plasma membrane"/>
    <property type="evidence" value="ECO:0007669"/>
    <property type="project" value="TreeGrafter"/>
</dbReference>
<proteinExistence type="predicted"/>
<accession>A0A6L5YQ48</accession>
<evidence type="ECO:0000256" key="2">
    <source>
        <dbReference type="ARBA" id="ARBA00022840"/>
    </source>
</evidence>
<dbReference type="GO" id="GO:0016887">
    <property type="term" value="F:ATP hydrolysis activity"/>
    <property type="evidence" value="ECO:0007669"/>
    <property type="project" value="TreeGrafter"/>
</dbReference>
<dbReference type="CDD" id="cd02038">
    <property type="entry name" value="FlhG-like"/>
    <property type="match status" value="1"/>
</dbReference>
<dbReference type="AlphaFoldDB" id="A0A6L5YQ48"/>
<dbReference type="InterPro" id="IPR033756">
    <property type="entry name" value="YlxH/NBP35"/>
</dbReference>
<dbReference type="Gene3D" id="3.40.50.300">
    <property type="entry name" value="P-loop containing nucleotide triphosphate hydrolases"/>
    <property type="match status" value="1"/>
</dbReference>
<dbReference type="GO" id="GO:0051782">
    <property type="term" value="P:negative regulation of cell division"/>
    <property type="evidence" value="ECO:0007669"/>
    <property type="project" value="TreeGrafter"/>
</dbReference>
<organism evidence="3 4">
    <name type="scientific">Roseburia porci</name>
    <dbReference type="NCBI Taxonomy" id="2605790"/>
    <lineage>
        <taxon>Bacteria</taxon>
        <taxon>Bacillati</taxon>
        <taxon>Bacillota</taxon>
        <taxon>Clostridia</taxon>
        <taxon>Lachnospirales</taxon>
        <taxon>Lachnospiraceae</taxon>
        <taxon>Roseburia</taxon>
    </lineage>
</organism>
<keyword evidence="2" id="KW-0067">ATP-binding</keyword>